<keyword evidence="2" id="KW-0813">Transport</keyword>
<feature type="transmembrane region" description="Helical" evidence="6">
    <location>
        <begin position="335"/>
        <end position="357"/>
    </location>
</feature>
<feature type="transmembrane region" description="Helical" evidence="6">
    <location>
        <begin position="363"/>
        <end position="385"/>
    </location>
</feature>
<protein>
    <submittedName>
        <fullName evidence="8">MFS transporter</fullName>
    </submittedName>
</protein>
<dbReference type="AlphaFoldDB" id="A0A097EQ56"/>
<dbReference type="PROSITE" id="PS50850">
    <property type="entry name" value="MFS"/>
    <property type="match status" value="1"/>
</dbReference>
<organism evidence="8 9">
    <name type="scientific">Candidatus Francisella endociliophora</name>
    <dbReference type="NCBI Taxonomy" id="653937"/>
    <lineage>
        <taxon>Bacteria</taxon>
        <taxon>Pseudomonadati</taxon>
        <taxon>Pseudomonadota</taxon>
        <taxon>Gammaproteobacteria</taxon>
        <taxon>Thiotrichales</taxon>
        <taxon>Francisellaceae</taxon>
        <taxon>Francisella</taxon>
    </lineage>
</organism>
<evidence type="ECO:0000259" key="7">
    <source>
        <dbReference type="PROSITE" id="PS50850"/>
    </source>
</evidence>
<evidence type="ECO:0000256" key="5">
    <source>
        <dbReference type="ARBA" id="ARBA00023136"/>
    </source>
</evidence>
<dbReference type="KEGG" id="frf:LO80_06670"/>
<feature type="transmembrane region" description="Helical" evidence="6">
    <location>
        <begin position="132"/>
        <end position="156"/>
    </location>
</feature>
<evidence type="ECO:0000256" key="4">
    <source>
        <dbReference type="ARBA" id="ARBA00022989"/>
    </source>
</evidence>
<dbReference type="GO" id="GO:0016020">
    <property type="term" value="C:membrane"/>
    <property type="evidence" value="ECO:0007669"/>
    <property type="project" value="UniProtKB-SubCell"/>
</dbReference>
<feature type="transmembrane region" description="Helical" evidence="6">
    <location>
        <begin position="276"/>
        <end position="297"/>
    </location>
</feature>
<evidence type="ECO:0000256" key="3">
    <source>
        <dbReference type="ARBA" id="ARBA00022692"/>
    </source>
</evidence>
<feature type="domain" description="Major facilitator superfamily (MFS) profile" evidence="7">
    <location>
        <begin position="1"/>
        <end position="386"/>
    </location>
</feature>
<dbReference type="InterPro" id="IPR020846">
    <property type="entry name" value="MFS_dom"/>
</dbReference>
<evidence type="ECO:0000313" key="9">
    <source>
        <dbReference type="Proteomes" id="UP000029672"/>
    </source>
</evidence>
<comment type="subcellular location">
    <subcellularLocation>
        <location evidence="1">Membrane</location>
        <topology evidence="1">Multi-pass membrane protein</topology>
    </subcellularLocation>
</comment>
<feature type="transmembrane region" description="Helical" evidence="6">
    <location>
        <begin position="74"/>
        <end position="93"/>
    </location>
</feature>
<keyword evidence="3 6" id="KW-0812">Transmembrane</keyword>
<feature type="transmembrane region" description="Helical" evidence="6">
    <location>
        <begin position="162"/>
        <end position="181"/>
    </location>
</feature>
<dbReference type="InterPro" id="IPR036259">
    <property type="entry name" value="MFS_trans_sf"/>
</dbReference>
<keyword evidence="9" id="KW-1185">Reference proteome</keyword>
<dbReference type="OrthoDB" id="5653806at2"/>
<feature type="transmembrane region" description="Helical" evidence="6">
    <location>
        <begin position="210"/>
        <end position="234"/>
    </location>
</feature>
<dbReference type="SUPFAM" id="SSF103473">
    <property type="entry name" value="MFS general substrate transporter"/>
    <property type="match status" value="1"/>
</dbReference>
<dbReference type="eggNOG" id="COG2814">
    <property type="taxonomic scope" value="Bacteria"/>
</dbReference>
<keyword evidence="5 6" id="KW-0472">Membrane</keyword>
<dbReference type="Pfam" id="PF07690">
    <property type="entry name" value="MFS_1"/>
    <property type="match status" value="1"/>
</dbReference>
<evidence type="ECO:0000256" key="2">
    <source>
        <dbReference type="ARBA" id="ARBA00022448"/>
    </source>
</evidence>
<accession>A0A097EQ56</accession>
<reference evidence="8 9" key="1">
    <citation type="submission" date="2014-10" db="EMBL/GenBank/DDBJ databases">
        <title>Whole genome sequence of Francisella endociliophora strain FSC1006, isolated from a laboratory culture of the marine ciliate Euplotes raikovi.</title>
        <authorList>
            <person name="Granberg M."/>
            <person name="Backman S."/>
            <person name="Lundmark E."/>
            <person name="Nilsson E."/>
            <person name="Karlsson E."/>
            <person name="Thelaus J."/>
            <person name="Ohrman C."/>
            <person name="Larkeryd A."/>
            <person name="Stenberg P."/>
        </authorList>
    </citation>
    <scope>NUCLEOTIDE SEQUENCE [LARGE SCALE GENOMIC DNA]</scope>
    <source>
        <strain evidence="8 9">FSC1006</strain>
    </source>
</reference>
<evidence type="ECO:0000313" key="8">
    <source>
        <dbReference type="EMBL" id="AIT09676.1"/>
    </source>
</evidence>
<dbReference type="RefSeq" id="WP_040009795.1">
    <property type="nucleotide sequence ID" value="NZ_CP009574.1"/>
</dbReference>
<dbReference type="InterPro" id="IPR011701">
    <property type="entry name" value="MFS"/>
</dbReference>
<feature type="transmembrane region" description="Helical" evidence="6">
    <location>
        <begin position="246"/>
        <end position="264"/>
    </location>
</feature>
<evidence type="ECO:0000256" key="6">
    <source>
        <dbReference type="SAM" id="Phobius"/>
    </source>
</evidence>
<feature type="transmembrane region" description="Helical" evidence="6">
    <location>
        <begin position="7"/>
        <end position="31"/>
    </location>
</feature>
<dbReference type="STRING" id="1547445.LO80_06670"/>
<dbReference type="GO" id="GO:0022857">
    <property type="term" value="F:transmembrane transporter activity"/>
    <property type="evidence" value="ECO:0007669"/>
    <property type="project" value="InterPro"/>
</dbReference>
<feature type="transmembrane region" description="Helical" evidence="6">
    <location>
        <begin position="43"/>
        <end position="62"/>
    </location>
</feature>
<dbReference type="PANTHER" id="PTHR42718">
    <property type="entry name" value="MAJOR FACILITATOR SUPERFAMILY MULTIDRUG TRANSPORTER MFSC"/>
    <property type="match status" value="1"/>
</dbReference>
<dbReference type="HOGENOM" id="CLU_001265_47_1_6"/>
<dbReference type="PANTHER" id="PTHR42718:SF9">
    <property type="entry name" value="MAJOR FACILITATOR SUPERFAMILY MULTIDRUG TRANSPORTER MFSC"/>
    <property type="match status" value="1"/>
</dbReference>
<feature type="transmembrane region" description="Helical" evidence="6">
    <location>
        <begin position="99"/>
        <end position="120"/>
    </location>
</feature>
<dbReference type="EMBL" id="CP009574">
    <property type="protein sequence ID" value="AIT09676.1"/>
    <property type="molecule type" value="Genomic_DNA"/>
</dbReference>
<evidence type="ECO:0000256" key="1">
    <source>
        <dbReference type="ARBA" id="ARBA00004141"/>
    </source>
</evidence>
<gene>
    <name evidence="8" type="ORF">LO80_06670</name>
</gene>
<keyword evidence="4 6" id="KW-1133">Transmembrane helix</keyword>
<sequence>MRNYKIIILLSYISIASGSAVIINPALPYISTQMSLSSGQVEWLVSIFLIGYVSGQVIYGPIAKKYGEVTTLRIGLLINLVGIVICIFGGYLLSMPVLLIGRLITALGASAGLICTFIILNHSVDHHKAKVALSFAGISFTLSAISAIFIGGMINYYSHWNYCFYVLLIQGVIMLGLSFLYQNSEQEEKSSISISSIVKGYRDALSSVKLVIFSLTLGTVATFSYCYTAAGPFITKQLFNFTSAQFGLYNIITMVGILAGSFISAKVVNLFNPIKILIISLATFLLTFFLLLCIREIGILSALMFFIAAAFMYFTLGFIYPVASHIASNAIADKANAAGATNFINMGLAVIAVSIMGYLPFEYFLRLVVMSCIFPIVCIVLIITFNKFSYQKV</sequence>
<dbReference type="Proteomes" id="UP000029672">
    <property type="component" value="Chromosome"/>
</dbReference>
<proteinExistence type="predicted"/>
<name>A0A097EQ56_9GAMM</name>
<dbReference type="Gene3D" id="1.20.1720.10">
    <property type="entry name" value="Multidrug resistance protein D"/>
    <property type="match status" value="1"/>
</dbReference>
<feature type="transmembrane region" description="Helical" evidence="6">
    <location>
        <begin position="303"/>
        <end position="323"/>
    </location>
</feature>